<evidence type="ECO:0000256" key="2">
    <source>
        <dbReference type="ARBA" id="ARBA00023235"/>
    </source>
</evidence>
<dbReference type="Pfam" id="PF00300">
    <property type="entry name" value="His_Phos_1"/>
    <property type="match status" value="1"/>
</dbReference>
<dbReference type="InterPro" id="IPR013078">
    <property type="entry name" value="His_Pase_superF_clade-1"/>
</dbReference>
<dbReference type="CDD" id="cd07067">
    <property type="entry name" value="HP_PGM_like"/>
    <property type="match status" value="1"/>
</dbReference>
<dbReference type="PANTHER" id="PTHR48100:SF1">
    <property type="entry name" value="HISTIDINE PHOSPHATASE FAMILY PROTEIN-RELATED"/>
    <property type="match status" value="1"/>
</dbReference>
<gene>
    <name evidence="4" type="ORF">HF526_31535</name>
</gene>
<evidence type="ECO:0000256" key="1">
    <source>
        <dbReference type="ARBA" id="ARBA00023152"/>
    </source>
</evidence>
<evidence type="ECO:0000313" key="5">
    <source>
        <dbReference type="Proteomes" id="UP000820669"/>
    </source>
</evidence>
<dbReference type="EMBL" id="JAAXLA010000101">
    <property type="protein sequence ID" value="NMI01793.1"/>
    <property type="molecule type" value="Genomic_DNA"/>
</dbReference>
<organism evidence="4 5">
    <name type="scientific">Pseudonocardia acidicola</name>
    <dbReference type="NCBI Taxonomy" id="2724939"/>
    <lineage>
        <taxon>Bacteria</taxon>
        <taxon>Bacillati</taxon>
        <taxon>Actinomycetota</taxon>
        <taxon>Actinomycetes</taxon>
        <taxon>Pseudonocardiales</taxon>
        <taxon>Pseudonocardiaceae</taxon>
        <taxon>Pseudonocardia</taxon>
    </lineage>
</organism>
<keyword evidence="1" id="KW-0324">Glycolysis</keyword>
<evidence type="ECO:0000256" key="3">
    <source>
        <dbReference type="SAM" id="MobiDB-lite"/>
    </source>
</evidence>
<name>A0ABX1SLS8_9PSEU</name>
<dbReference type="SMART" id="SM00855">
    <property type="entry name" value="PGAM"/>
    <property type="match status" value="1"/>
</dbReference>
<evidence type="ECO:0000313" key="4">
    <source>
        <dbReference type="EMBL" id="NMI01793.1"/>
    </source>
</evidence>
<sequence>MLPGPVTVHLVRHGESTWNAAGRLQGRTPHVPLSERGHAQAAGAAAVLAGRPVGAVLSSDLLRARQSAAPIAAAHGLPVRGEPALREQGHGTWEGRPVAGYAPRLAAAAADWAPPGGESARALHARVAAFLAAVLSTRPAGELVLVTHGETIRAALAVLHGHPAERMPAALPGNGEVLTARRGTPAGPWRISRGESALPVDPAGAPDVANTPLA</sequence>
<dbReference type="Gene3D" id="3.40.50.1240">
    <property type="entry name" value="Phosphoglycerate mutase-like"/>
    <property type="match status" value="1"/>
</dbReference>
<reference evidence="4 5" key="1">
    <citation type="submission" date="2020-04" db="EMBL/GenBank/DDBJ databases">
        <authorList>
            <person name="Klaysubun C."/>
            <person name="Duangmal K."/>
            <person name="Lipun K."/>
        </authorList>
    </citation>
    <scope>NUCLEOTIDE SEQUENCE [LARGE SCALE GENOMIC DNA]</scope>
    <source>
        <strain evidence="4 5">K10HN5</strain>
    </source>
</reference>
<keyword evidence="5" id="KW-1185">Reference proteome</keyword>
<feature type="region of interest" description="Disordered" evidence="3">
    <location>
        <begin position="175"/>
        <end position="214"/>
    </location>
</feature>
<dbReference type="InterPro" id="IPR029033">
    <property type="entry name" value="His_PPase_superfam"/>
</dbReference>
<keyword evidence="2" id="KW-0413">Isomerase</keyword>
<dbReference type="InterPro" id="IPR001345">
    <property type="entry name" value="PG/BPGM_mutase_AS"/>
</dbReference>
<dbReference type="RefSeq" id="WP_169385309.1">
    <property type="nucleotide sequence ID" value="NZ_JAAXLA010000101.1"/>
</dbReference>
<comment type="caution">
    <text evidence="4">The sequence shown here is derived from an EMBL/GenBank/DDBJ whole genome shotgun (WGS) entry which is preliminary data.</text>
</comment>
<proteinExistence type="predicted"/>
<dbReference type="SUPFAM" id="SSF53254">
    <property type="entry name" value="Phosphoglycerate mutase-like"/>
    <property type="match status" value="1"/>
</dbReference>
<accession>A0ABX1SLS8</accession>
<dbReference type="PROSITE" id="PS00175">
    <property type="entry name" value="PG_MUTASE"/>
    <property type="match status" value="1"/>
</dbReference>
<protein>
    <submittedName>
        <fullName evidence="4">Histidine phosphatase family protein</fullName>
    </submittedName>
</protein>
<dbReference type="Proteomes" id="UP000820669">
    <property type="component" value="Unassembled WGS sequence"/>
</dbReference>
<dbReference type="PANTHER" id="PTHR48100">
    <property type="entry name" value="BROAD-SPECIFICITY PHOSPHATASE YOR283W-RELATED"/>
    <property type="match status" value="1"/>
</dbReference>
<dbReference type="InterPro" id="IPR050275">
    <property type="entry name" value="PGM_Phosphatase"/>
</dbReference>